<dbReference type="CDD" id="cd18808">
    <property type="entry name" value="SF1_C_Upf1"/>
    <property type="match status" value="1"/>
</dbReference>
<evidence type="ECO:0000256" key="2">
    <source>
        <dbReference type="ARBA" id="ARBA00022741"/>
    </source>
</evidence>
<evidence type="ECO:0000256" key="3">
    <source>
        <dbReference type="ARBA" id="ARBA00022801"/>
    </source>
</evidence>
<dbReference type="AlphaFoldDB" id="A0A7D4JX75"/>
<proteinExistence type="inferred from homology"/>
<dbReference type="RefSeq" id="WP_004360101.1">
    <property type="nucleotide sequence ID" value="NZ_CP054011.1"/>
</dbReference>
<dbReference type="InterPro" id="IPR024402">
    <property type="entry name" value="DUF2726"/>
</dbReference>
<organism evidence="9 10">
    <name type="scientific">Prevotella melaninogenica</name>
    <dbReference type="NCBI Taxonomy" id="28132"/>
    <lineage>
        <taxon>Bacteria</taxon>
        <taxon>Pseudomonadati</taxon>
        <taxon>Bacteroidota</taxon>
        <taxon>Bacteroidia</taxon>
        <taxon>Bacteroidales</taxon>
        <taxon>Prevotellaceae</taxon>
        <taxon>Prevotella</taxon>
    </lineage>
</organism>
<dbReference type="PANTHER" id="PTHR43788">
    <property type="entry name" value="DNA2/NAM7 HELICASE FAMILY MEMBER"/>
    <property type="match status" value="1"/>
</dbReference>
<gene>
    <name evidence="9" type="ORF">FIU21_08990</name>
</gene>
<comment type="similarity">
    <text evidence="1">Belongs to the DNA2/NAM7 helicase family.</text>
</comment>
<dbReference type="PANTHER" id="PTHR43788:SF8">
    <property type="entry name" value="DNA-BINDING PROTEIN SMUBP-2"/>
    <property type="match status" value="1"/>
</dbReference>
<dbReference type="Pfam" id="PF13086">
    <property type="entry name" value="AAA_11"/>
    <property type="match status" value="1"/>
</dbReference>
<dbReference type="SUPFAM" id="SSF52540">
    <property type="entry name" value="P-loop containing nucleoside triphosphate hydrolases"/>
    <property type="match status" value="1"/>
</dbReference>
<sequence length="904" mass="103309">MDAKQCMIVDLERRGDKNMFITEQVASIKRVDNGNWIIRFSNSPRIFQYNRARILYLTYGESINLHEKGLYVGNKRITDAVELLKFSDKQHTFYRVTYCNGYSENLDGRNVYVTRTPIDVCGGSTWDYVRKLADETGLLTEDEESILSKQYELIDLKRDNVPLAQYLGNKTKLATYRLPQLVYYPFGCNASQKKAVEAALTHQASIIQGPPGTGKTQTILNIVSNLLVQKKSILVVSNNNSAVENVAEKLEKEGLGFLVAQLGSVRNKERFVKLQTGCYPNMEEWHLDNSKEVRKLAKESLAAVSLGFTGQTRLAQLNAEYDALITEKKYDEMLKVAVGLDNEWLSTKHSFKIMKLLNLCKMMQEQGISPNLWFCLKWAFLLDFRTYSLLKNNLSVVIERLESAYYVARKLEIEQDIDVIEPQLSSVDVKESAEELRLSSLQMLKQEIAERYGAGRRFIFTRKDIKAKTEEFLKEYPIVLSTTYSAKSCISNDFVFDYIIMDEASQVDIKTGALALSCALNVVIVGDDMQLPNVVSAEEEKALNAIKETYNVDERYNAVTHSFLRSCAEVLKDAPSTLLREHYRCHPKIIQFCNHRFYGGELIAMTKDSGEKDVLQVIRTVKGNHAREHFNQREIDVIVQEVMPLCEDKGSVGIITPYRTQAEAINRVLGKDIASTVHKYQGRECDTIIMSMVDNLPTSFSDDKNLLNVAISRAKSQLYIVTSGNEMPEDTNIAQLISYARYNNFAVKDSKIHSVFDLLYQQYTVERLAYQAEHAKVSNYMSENLVYDLLVKVLDELSWKNLSVVCHYPLAKIISDWSLLTSQEKDYAKNALTHIDFLIYNSLTKQPMMAIEVDGWHYHNDKVVQQYRDRLKNQILEKYSLSPYRISTTDTITSEGLKEIFASL</sequence>
<dbReference type="InterPro" id="IPR041677">
    <property type="entry name" value="DNA2/NAM7_AAA_11"/>
</dbReference>
<dbReference type="Pfam" id="PF13087">
    <property type="entry name" value="AAA_12"/>
    <property type="match status" value="1"/>
</dbReference>
<evidence type="ECO:0000259" key="6">
    <source>
        <dbReference type="Pfam" id="PF10881"/>
    </source>
</evidence>
<dbReference type="GO" id="GO:0005524">
    <property type="term" value="F:ATP binding"/>
    <property type="evidence" value="ECO:0007669"/>
    <property type="project" value="UniProtKB-KW"/>
</dbReference>
<dbReference type="Gene3D" id="3.40.50.300">
    <property type="entry name" value="P-loop containing nucleotide triphosphate hydrolases"/>
    <property type="match status" value="3"/>
</dbReference>
<dbReference type="InterPro" id="IPR041679">
    <property type="entry name" value="DNA2/NAM7-like_C"/>
</dbReference>
<dbReference type="InterPro" id="IPR050534">
    <property type="entry name" value="Coronavir_polyprotein_1ab"/>
</dbReference>
<keyword evidence="4" id="KW-0347">Helicase</keyword>
<feature type="domain" description="DNA2/NAM7 helicase helicase" evidence="7">
    <location>
        <begin position="188"/>
        <end position="536"/>
    </location>
</feature>
<feature type="domain" description="DUF2726" evidence="6">
    <location>
        <begin position="782"/>
        <end position="892"/>
    </location>
</feature>
<dbReference type="GO" id="GO:0016787">
    <property type="term" value="F:hydrolase activity"/>
    <property type="evidence" value="ECO:0007669"/>
    <property type="project" value="UniProtKB-KW"/>
</dbReference>
<evidence type="ECO:0000259" key="8">
    <source>
        <dbReference type="Pfam" id="PF13087"/>
    </source>
</evidence>
<accession>A0A7D4JX75</accession>
<dbReference type="CDD" id="cd17934">
    <property type="entry name" value="DEXXQc_Upf1-like"/>
    <property type="match status" value="1"/>
</dbReference>
<dbReference type="EMBL" id="CP054011">
    <property type="protein sequence ID" value="QKH89073.1"/>
    <property type="molecule type" value="Genomic_DNA"/>
</dbReference>
<evidence type="ECO:0000256" key="5">
    <source>
        <dbReference type="ARBA" id="ARBA00022840"/>
    </source>
</evidence>
<protein>
    <submittedName>
        <fullName evidence="9">AAA family ATPase</fullName>
    </submittedName>
</protein>
<name>A0A7D4JX75_9BACT</name>
<evidence type="ECO:0000256" key="1">
    <source>
        <dbReference type="ARBA" id="ARBA00007913"/>
    </source>
</evidence>
<evidence type="ECO:0000256" key="4">
    <source>
        <dbReference type="ARBA" id="ARBA00022806"/>
    </source>
</evidence>
<dbReference type="GO" id="GO:0043139">
    <property type="term" value="F:5'-3' DNA helicase activity"/>
    <property type="evidence" value="ECO:0007669"/>
    <property type="project" value="TreeGrafter"/>
</dbReference>
<keyword evidence="3" id="KW-0378">Hydrolase</keyword>
<reference evidence="9 10" key="1">
    <citation type="submission" date="2020-05" db="EMBL/GenBank/DDBJ databases">
        <title>FDA dAtabase for Regulatory Grade micrObial Sequences (FDA-ARGOS): Supporting development and validation of Infectious Disease Dx tests.</title>
        <authorList>
            <person name="Moreno J."/>
            <person name="Tallon L."/>
            <person name="Sadzewicz L."/>
            <person name="Zhao X."/>
            <person name="Vavikolanu K."/>
            <person name="Mehta A."/>
            <person name="Aluvathingal J."/>
            <person name="Nadendla S."/>
            <person name="Myers T."/>
            <person name="Yan Y."/>
            <person name="Sichtig H."/>
        </authorList>
    </citation>
    <scope>NUCLEOTIDE SEQUENCE [LARGE SCALE GENOMIC DNA]</scope>
    <source>
        <strain evidence="9 10">FDAARGOS_760</strain>
    </source>
</reference>
<evidence type="ECO:0000313" key="9">
    <source>
        <dbReference type="EMBL" id="QKH89073.1"/>
    </source>
</evidence>
<dbReference type="InterPro" id="IPR047187">
    <property type="entry name" value="SF1_C_Upf1"/>
</dbReference>
<evidence type="ECO:0000313" key="10">
    <source>
        <dbReference type="Proteomes" id="UP000500843"/>
    </source>
</evidence>
<keyword evidence="5" id="KW-0067">ATP-binding</keyword>
<dbReference type="Proteomes" id="UP000500843">
    <property type="component" value="Chromosome 2"/>
</dbReference>
<dbReference type="Pfam" id="PF10881">
    <property type="entry name" value="DUF2726"/>
    <property type="match status" value="1"/>
</dbReference>
<dbReference type="InterPro" id="IPR027417">
    <property type="entry name" value="P-loop_NTPase"/>
</dbReference>
<keyword evidence="2" id="KW-0547">Nucleotide-binding</keyword>
<evidence type="ECO:0000259" key="7">
    <source>
        <dbReference type="Pfam" id="PF13086"/>
    </source>
</evidence>
<feature type="domain" description="DNA2/NAM7 helicase-like C-terminal" evidence="8">
    <location>
        <begin position="573"/>
        <end position="723"/>
    </location>
</feature>